<evidence type="ECO:0000256" key="5">
    <source>
        <dbReference type="SAM" id="Phobius"/>
    </source>
</evidence>
<protein>
    <submittedName>
        <fullName evidence="7">NEDD4 family-interacting protein 1-like</fullName>
    </submittedName>
</protein>
<sequence length="231" mass="26274">MDRNPRYVRLPTEEEEAGEGTLLVAQDEHQQQQCDPPPVVLTFFVPPSNIHSTRLTQGQQEETIPAVGDDVQPPPEAMAPPEYDVATTLPSYEDVQKEKEMEALHGPQMDGCQDADLQLGSDALLGTDLMFFFTFMLAFLFNWIGLLFSLCISQTIAGRYGALAGFGLSLIKWTLIVKHSTDLVSGNYWVWWLMMVCGFIIFFRGCTQYLRVKQQWARLTANAREQYIFFY</sequence>
<dbReference type="CDD" id="cd22212">
    <property type="entry name" value="NDFIP-like"/>
    <property type="match status" value="1"/>
</dbReference>
<evidence type="ECO:0000256" key="1">
    <source>
        <dbReference type="ARBA" id="ARBA00004141"/>
    </source>
</evidence>
<evidence type="ECO:0000256" key="3">
    <source>
        <dbReference type="ARBA" id="ARBA00022989"/>
    </source>
</evidence>
<reference evidence="7" key="1">
    <citation type="submission" date="2025-08" db="UniProtKB">
        <authorList>
            <consortium name="RefSeq"/>
        </authorList>
    </citation>
    <scope>IDENTIFICATION</scope>
</reference>
<keyword evidence="4 5" id="KW-0472">Membrane</keyword>
<gene>
    <name evidence="7" type="primary">LOC106806934</name>
</gene>
<evidence type="ECO:0000313" key="7">
    <source>
        <dbReference type="RefSeq" id="XP_014664601.1"/>
    </source>
</evidence>
<dbReference type="GeneID" id="106806934"/>
<name>A0ABM1DXD0_PRICU</name>
<dbReference type="PANTHER" id="PTHR13396:SF5">
    <property type="entry name" value="NEDD4 FAMILY INTERACTING PROTEIN"/>
    <property type="match status" value="1"/>
</dbReference>
<feature type="transmembrane region" description="Helical" evidence="5">
    <location>
        <begin position="129"/>
        <end position="148"/>
    </location>
</feature>
<evidence type="ECO:0000256" key="2">
    <source>
        <dbReference type="ARBA" id="ARBA00022692"/>
    </source>
</evidence>
<evidence type="ECO:0000313" key="6">
    <source>
        <dbReference type="Proteomes" id="UP000695022"/>
    </source>
</evidence>
<dbReference type="InterPro" id="IPR019325">
    <property type="entry name" value="NEDD4/Bsd2"/>
</dbReference>
<keyword evidence="3 5" id="KW-1133">Transmembrane helix</keyword>
<dbReference type="Proteomes" id="UP000695022">
    <property type="component" value="Unplaced"/>
</dbReference>
<keyword evidence="6" id="KW-1185">Reference proteome</keyword>
<keyword evidence="2 5" id="KW-0812">Transmembrane</keyword>
<dbReference type="PANTHER" id="PTHR13396">
    <property type="entry name" value="NEDD4 FAMILY INTERACTING PROTEIN 1/2"/>
    <property type="match status" value="1"/>
</dbReference>
<proteinExistence type="predicted"/>
<comment type="subcellular location">
    <subcellularLocation>
        <location evidence="1">Membrane</location>
        <topology evidence="1">Multi-pass membrane protein</topology>
    </subcellularLocation>
</comment>
<evidence type="ECO:0000256" key="4">
    <source>
        <dbReference type="ARBA" id="ARBA00023136"/>
    </source>
</evidence>
<dbReference type="Pfam" id="PF10176">
    <property type="entry name" value="NEDD4_Bsd2"/>
    <property type="match status" value="2"/>
</dbReference>
<feature type="transmembrane region" description="Helical" evidence="5">
    <location>
        <begin position="160"/>
        <end position="177"/>
    </location>
</feature>
<dbReference type="RefSeq" id="XP_014664601.1">
    <property type="nucleotide sequence ID" value="XM_014809115.1"/>
</dbReference>
<accession>A0ABM1DXD0</accession>
<feature type="transmembrane region" description="Helical" evidence="5">
    <location>
        <begin position="189"/>
        <end position="210"/>
    </location>
</feature>
<organism evidence="6 7">
    <name type="scientific">Priapulus caudatus</name>
    <name type="common">Priapulid worm</name>
    <dbReference type="NCBI Taxonomy" id="37621"/>
    <lineage>
        <taxon>Eukaryota</taxon>
        <taxon>Metazoa</taxon>
        <taxon>Ecdysozoa</taxon>
        <taxon>Scalidophora</taxon>
        <taxon>Priapulida</taxon>
        <taxon>Priapulimorpha</taxon>
        <taxon>Priapulimorphida</taxon>
        <taxon>Priapulidae</taxon>
        <taxon>Priapulus</taxon>
    </lineage>
</organism>